<name>M7WG82_ENTHI</name>
<gene>
    <name evidence="1" type="ORF">KM1_214560</name>
</gene>
<evidence type="ECO:0000313" key="1">
    <source>
        <dbReference type="EMBL" id="EMS17001.1"/>
    </source>
</evidence>
<reference evidence="1 2" key="1">
    <citation type="submission" date="2013-01" db="EMBL/GenBank/DDBJ databases">
        <authorList>
            <person name="Inman J."/>
            <person name="Zafar N."/>
            <person name="Lorenzi H."/>
            <person name="Caler E."/>
        </authorList>
    </citation>
    <scope>NUCLEOTIDE SEQUENCE [LARGE SCALE GENOMIC DNA]</scope>
    <source>
        <strain evidence="1 2">HM-3:IMSS</strain>
    </source>
</reference>
<organism evidence="1 2">
    <name type="scientific">Entamoeba histolytica HM-3:IMSS</name>
    <dbReference type="NCBI Taxonomy" id="885315"/>
    <lineage>
        <taxon>Eukaryota</taxon>
        <taxon>Amoebozoa</taxon>
        <taxon>Evosea</taxon>
        <taxon>Archamoebae</taxon>
        <taxon>Mastigamoebida</taxon>
        <taxon>Entamoebidae</taxon>
        <taxon>Entamoeba</taxon>
    </lineage>
</organism>
<dbReference type="VEuPathDB" id="AmoebaDB:KM1_214560"/>
<protein>
    <submittedName>
        <fullName evidence="1">Ras guanine nucleotide exchange factor, putative</fullName>
    </submittedName>
</protein>
<dbReference type="Proteomes" id="UP000030780">
    <property type="component" value="Unassembled WGS sequence"/>
</dbReference>
<proteinExistence type="predicted"/>
<evidence type="ECO:0000313" key="2">
    <source>
        <dbReference type="Proteomes" id="UP000030780"/>
    </source>
</evidence>
<dbReference type="AlphaFoldDB" id="M7WG82"/>
<sequence length="65" mass="7341">MNKMIDISKAIKIGELIDQLKGFTTEKCTTQVNKQTNDFFMNGIRTMKLSNTDLLNLSMASEPNN</sequence>
<dbReference type="InterPro" id="IPR023578">
    <property type="entry name" value="Ras_GEF_dom_sf"/>
</dbReference>
<dbReference type="EMBL" id="KB637282">
    <property type="protein sequence ID" value="EMS17001.1"/>
    <property type="molecule type" value="Genomic_DNA"/>
</dbReference>
<dbReference type="SUPFAM" id="SSF48366">
    <property type="entry name" value="Ras GEF"/>
    <property type="match status" value="1"/>
</dbReference>
<accession>M7WG82</accession>